<keyword evidence="3" id="KW-0862">Zinc</keyword>
<protein>
    <submittedName>
        <fullName evidence="5">General transcription factor II-I-like</fullName>
    </submittedName>
</protein>
<evidence type="ECO:0000256" key="1">
    <source>
        <dbReference type="ARBA" id="ARBA00022723"/>
    </source>
</evidence>
<accession>A0AAV7JBG9</accession>
<evidence type="ECO:0000256" key="3">
    <source>
        <dbReference type="ARBA" id="ARBA00022833"/>
    </source>
</evidence>
<keyword evidence="6" id="KW-1185">Reference proteome</keyword>
<evidence type="ECO:0000313" key="6">
    <source>
        <dbReference type="Proteomes" id="UP001165289"/>
    </source>
</evidence>
<dbReference type="GO" id="GO:0008270">
    <property type="term" value="F:zinc ion binding"/>
    <property type="evidence" value="ECO:0007669"/>
    <property type="project" value="UniProtKB-KW"/>
</dbReference>
<name>A0AAV7JBG9_9METZ</name>
<evidence type="ECO:0000256" key="2">
    <source>
        <dbReference type="ARBA" id="ARBA00022771"/>
    </source>
</evidence>
<keyword evidence="2" id="KW-0863">Zinc-finger</keyword>
<proteinExistence type="predicted"/>
<organism evidence="5 6">
    <name type="scientific">Oopsacas minuta</name>
    <dbReference type="NCBI Taxonomy" id="111878"/>
    <lineage>
        <taxon>Eukaryota</taxon>
        <taxon>Metazoa</taxon>
        <taxon>Porifera</taxon>
        <taxon>Hexactinellida</taxon>
        <taxon>Hexasterophora</taxon>
        <taxon>Lyssacinosida</taxon>
        <taxon>Leucopsacidae</taxon>
        <taxon>Oopsacas</taxon>
    </lineage>
</organism>
<comment type="caution">
    <text evidence="5">The sequence shown here is derived from an EMBL/GenBank/DDBJ whole genome shotgun (WGS) entry which is preliminary data.</text>
</comment>
<dbReference type="Gene3D" id="2.20.25.240">
    <property type="match status" value="1"/>
</dbReference>
<keyword evidence="1" id="KW-0479">Metal-binding</keyword>
<evidence type="ECO:0000259" key="4">
    <source>
        <dbReference type="Pfam" id="PF04500"/>
    </source>
</evidence>
<evidence type="ECO:0000313" key="5">
    <source>
        <dbReference type="EMBL" id="KAI6645981.1"/>
    </source>
</evidence>
<dbReference type="Proteomes" id="UP001165289">
    <property type="component" value="Unassembled WGS sequence"/>
</dbReference>
<dbReference type="AlphaFoldDB" id="A0AAV7JBG9"/>
<dbReference type="Pfam" id="PF04500">
    <property type="entry name" value="FLYWCH"/>
    <property type="match status" value="1"/>
</dbReference>
<feature type="domain" description="FLYWCH-type" evidence="4">
    <location>
        <begin position="91"/>
        <end position="144"/>
    </location>
</feature>
<sequence length="181" mass="20743">MRESSIDELGEYQEYGGIITWTGDEDVTFINSVGIQEKLSDLHNSCHSRQQHMDLLHNEAAENAKEFGNAFADMNNIIPMDSSIFLSEIDPPRARDKLSYDGYIYNFQRPTNVAKHWRCQFKNCKGRIHTVGTSILKMIGQYCHAEEIGKEEVLNFATELKYVPYNPMIILTNHCAKHQGN</sequence>
<reference evidence="5 6" key="1">
    <citation type="journal article" date="2023" name="BMC Biol.">
        <title>The compact genome of the sponge Oopsacas minuta (Hexactinellida) is lacking key metazoan core genes.</title>
        <authorList>
            <person name="Santini S."/>
            <person name="Schenkelaars Q."/>
            <person name="Jourda C."/>
            <person name="Duchesne M."/>
            <person name="Belahbib H."/>
            <person name="Rocher C."/>
            <person name="Selva M."/>
            <person name="Riesgo A."/>
            <person name="Vervoort M."/>
            <person name="Leys S.P."/>
            <person name="Kodjabachian L."/>
            <person name="Le Bivic A."/>
            <person name="Borchiellini C."/>
            <person name="Claverie J.M."/>
            <person name="Renard E."/>
        </authorList>
    </citation>
    <scope>NUCLEOTIDE SEQUENCE [LARGE SCALE GENOMIC DNA]</scope>
    <source>
        <strain evidence="5">SPO-2</strain>
    </source>
</reference>
<gene>
    <name evidence="5" type="ORF">LOD99_13236</name>
</gene>
<dbReference type="EMBL" id="JAKMXF010000365">
    <property type="protein sequence ID" value="KAI6645981.1"/>
    <property type="molecule type" value="Genomic_DNA"/>
</dbReference>
<dbReference type="InterPro" id="IPR007588">
    <property type="entry name" value="Znf_FLYWCH"/>
</dbReference>